<accession>A0A6A6DGJ8</accession>
<feature type="signal peptide" evidence="1">
    <location>
        <begin position="1"/>
        <end position="19"/>
    </location>
</feature>
<organism evidence="2 3">
    <name type="scientific">Zopfia rhizophila CBS 207.26</name>
    <dbReference type="NCBI Taxonomy" id="1314779"/>
    <lineage>
        <taxon>Eukaryota</taxon>
        <taxon>Fungi</taxon>
        <taxon>Dikarya</taxon>
        <taxon>Ascomycota</taxon>
        <taxon>Pezizomycotina</taxon>
        <taxon>Dothideomycetes</taxon>
        <taxon>Dothideomycetes incertae sedis</taxon>
        <taxon>Zopfiaceae</taxon>
        <taxon>Zopfia</taxon>
    </lineage>
</organism>
<feature type="chain" id="PRO_5025655092" evidence="1">
    <location>
        <begin position="20"/>
        <end position="154"/>
    </location>
</feature>
<dbReference type="EMBL" id="ML994676">
    <property type="protein sequence ID" value="KAF2178275.1"/>
    <property type="molecule type" value="Genomic_DNA"/>
</dbReference>
<keyword evidence="3" id="KW-1185">Reference proteome</keyword>
<gene>
    <name evidence="2" type="ORF">K469DRAFT_803535</name>
</gene>
<sequence length="154" mass="17012">MFAVSVGLLNLIFPHRVTGRDPLIAAGHSHLRNIFNHVITEYTKRCINTALAFRPLHLPGTFSSPSYFFRLLLFSHPQMLLSRNFSQFTLPFSQTSSSPSNSKSFTHTQSPFSCLHKSSPTPHPSLLSSSSSFLIISNASLTLSSSSTLFIAIQ</sequence>
<keyword evidence="1" id="KW-0732">Signal</keyword>
<dbReference type="AlphaFoldDB" id="A0A6A6DGJ8"/>
<evidence type="ECO:0000313" key="3">
    <source>
        <dbReference type="Proteomes" id="UP000800200"/>
    </source>
</evidence>
<evidence type="ECO:0000313" key="2">
    <source>
        <dbReference type="EMBL" id="KAF2178275.1"/>
    </source>
</evidence>
<proteinExistence type="predicted"/>
<dbReference type="Proteomes" id="UP000800200">
    <property type="component" value="Unassembled WGS sequence"/>
</dbReference>
<protein>
    <submittedName>
        <fullName evidence="2">Uncharacterized protein</fullName>
    </submittedName>
</protein>
<reference evidence="2" key="1">
    <citation type="journal article" date="2020" name="Stud. Mycol.">
        <title>101 Dothideomycetes genomes: a test case for predicting lifestyles and emergence of pathogens.</title>
        <authorList>
            <person name="Haridas S."/>
            <person name="Albert R."/>
            <person name="Binder M."/>
            <person name="Bloem J."/>
            <person name="Labutti K."/>
            <person name="Salamov A."/>
            <person name="Andreopoulos B."/>
            <person name="Baker S."/>
            <person name="Barry K."/>
            <person name="Bills G."/>
            <person name="Bluhm B."/>
            <person name="Cannon C."/>
            <person name="Castanera R."/>
            <person name="Culley D."/>
            <person name="Daum C."/>
            <person name="Ezra D."/>
            <person name="Gonzalez J."/>
            <person name="Henrissat B."/>
            <person name="Kuo A."/>
            <person name="Liang C."/>
            <person name="Lipzen A."/>
            <person name="Lutzoni F."/>
            <person name="Magnuson J."/>
            <person name="Mondo S."/>
            <person name="Nolan M."/>
            <person name="Ohm R."/>
            <person name="Pangilinan J."/>
            <person name="Park H.-J."/>
            <person name="Ramirez L."/>
            <person name="Alfaro M."/>
            <person name="Sun H."/>
            <person name="Tritt A."/>
            <person name="Yoshinaga Y."/>
            <person name="Zwiers L.-H."/>
            <person name="Turgeon B."/>
            <person name="Goodwin S."/>
            <person name="Spatafora J."/>
            <person name="Crous P."/>
            <person name="Grigoriev I."/>
        </authorList>
    </citation>
    <scope>NUCLEOTIDE SEQUENCE</scope>
    <source>
        <strain evidence="2">CBS 207.26</strain>
    </source>
</reference>
<evidence type="ECO:0000256" key="1">
    <source>
        <dbReference type="SAM" id="SignalP"/>
    </source>
</evidence>
<name>A0A6A6DGJ8_9PEZI</name>